<evidence type="ECO:0000256" key="5">
    <source>
        <dbReference type="ARBA" id="ARBA00023284"/>
    </source>
</evidence>
<dbReference type="GO" id="GO:0042026">
    <property type="term" value="P:protein refolding"/>
    <property type="evidence" value="ECO:0007669"/>
    <property type="project" value="TreeGrafter"/>
</dbReference>
<sequence length="307" mass="34629">MSENIQNSPSENLDRYLSFTLPALDARGRMVRLNSVLDKILSNHNYPQSLASFLAEALTLTALLGSLLDEKDSQLTLQIRAEGGAVDLLVCDFKNDIIRGYLEFNTEKEAALPEKPSLTDIVGEGYLAIIFDQSASRERYQGIVALTGESLSKAVENYFTQSDQIPTLIRIAVKPPENGRGWISGGLLLQHLPKNETNAPRLTHQGLDNPDWDHVRLLGETIKPEELTEQALSCEDIVWRLFHDEKPINITRSESFSTLCRCDEARFKNIIMRFPKEQRAEMCDENGLIQIDCEFCGQHYSFPVDID</sequence>
<keyword evidence="2" id="KW-0862">Zinc</keyword>
<dbReference type="InterPro" id="IPR000397">
    <property type="entry name" value="Heat_shock_Hsp33"/>
</dbReference>
<dbReference type="InterPro" id="IPR016153">
    <property type="entry name" value="Heat_shock_Hsp33_N"/>
</dbReference>
<dbReference type="OrthoDB" id="9793753at2"/>
<dbReference type="HOGENOM" id="CLU_054493_0_1_5"/>
<gene>
    <name evidence="6" type="ordered locus">Zmob_0946</name>
</gene>
<dbReference type="GO" id="GO:0005737">
    <property type="term" value="C:cytoplasm"/>
    <property type="evidence" value="ECO:0007669"/>
    <property type="project" value="InterPro"/>
</dbReference>
<dbReference type="Gene3D" id="1.10.287.480">
    <property type="entry name" value="helix hairpin bin"/>
    <property type="match status" value="1"/>
</dbReference>
<dbReference type="CDD" id="cd00498">
    <property type="entry name" value="Hsp33"/>
    <property type="match status" value="1"/>
</dbReference>
<dbReference type="InterPro" id="IPR016154">
    <property type="entry name" value="Heat_shock_Hsp33_C"/>
</dbReference>
<keyword evidence="3" id="KW-1015">Disulfide bond</keyword>
<name>A0A0H3G264_ZYMMA</name>
<dbReference type="PANTHER" id="PTHR30111">
    <property type="entry name" value="33 KDA CHAPERONIN"/>
    <property type="match status" value="1"/>
</dbReference>
<reference evidence="6 7" key="1">
    <citation type="journal article" date="2011" name="J. Bacteriol.">
        <title>Genome sequence of the ethanol-producing Zymomonas mobilis subsp. mobilis lectotype strain ATCC 10988.</title>
        <authorList>
            <person name="Pappas K.M."/>
            <person name="Kouvelis V.N."/>
            <person name="Saunders E."/>
            <person name="Brettin T.S."/>
            <person name="Bruce D."/>
            <person name="Detter C."/>
            <person name="Balakireva M."/>
            <person name="Han C.S."/>
            <person name="Savvakis G."/>
            <person name="Kyrpides N.C."/>
            <person name="Typas M.A."/>
        </authorList>
    </citation>
    <scope>NUCLEOTIDE SEQUENCE [LARGE SCALE GENOMIC DNA]</scope>
    <source>
        <strain evidence="7">ATCC 10988 / DSM 424 / CCUG 17860 / LMG 404 / NCIMB 8938 / NRRL B-806 / ZM1</strain>
    </source>
</reference>
<dbReference type="EMBL" id="CP002850">
    <property type="protein sequence ID" value="AEH62781.1"/>
    <property type="molecule type" value="Genomic_DNA"/>
</dbReference>
<protein>
    <submittedName>
        <fullName evidence="6">Hsp33 protein</fullName>
    </submittedName>
</protein>
<evidence type="ECO:0000256" key="4">
    <source>
        <dbReference type="ARBA" id="ARBA00023186"/>
    </source>
</evidence>
<dbReference type="InterPro" id="IPR023212">
    <property type="entry name" value="Hsp33_helix_hairpin_bin_dom_sf"/>
</dbReference>
<dbReference type="GO" id="GO:0044183">
    <property type="term" value="F:protein folding chaperone"/>
    <property type="evidence" value="ECO:0007669"/>
    <property type="project" value="TreeGrafter"/>
</dbReference>
<evidence type="ECO:0000256" key="3">
    <source>
        <dbReference type="ARBA" id="ARBA00023157"/>
    </source>
</evidence>
<evidence type="ECO:0000313" key="7">
    <source>
        <dbReference type="Proteomes" id="UP000001494"/>
    </source>
</evidence>
<proteinExistence type="predicted"/>
<keyword evidence="4" id="KW-0143">Chaperone</keyword>
<dbReference type="GeneID" id="79904390"/>
<dbReference type="PIRSF" id="PIRSF005261">
    <property type="entry name" value="Heat_shock_Hsp33"/>
    <property type="match status" value="1"/>
</dbReference>
<dbReference type="SUPFAM" id="SSF118352">
    <property type="entry name" value="HSP33 redox switch-like"/>
    <property type="match status" value="1"/>
</dbReference>
<dbReference type="AlphaFoldDB" id="A0A0H3G264"/>
<keyword evidence="1" id="KW-0963">Cytoplasm</keyword>
<dbReference type="Gene3D" id="3.90.1280.10">
    <property type="entry name" value="HSP33 redox switch-like"/>
    <property type="match status" value="1"/>
</dbReference>
<keyword evidence="5" id="KW-0676">Redox-active center</keyword>
<dbReference type="eggNOG" id="COG1281">
    <property type="taxonomic scope" value="Bacteria"/>
</dbReference>
<dbReference type="KEGG" id="zmm:Zmob_0946"/>
<dbReference type="Gene3D" id="3.55.30.10">
    <property type="entry name" value="Hsp33 domain"/>
    <property type="match status" value="1"/>
</dbReference>
<dbReference type="SUPFAM" id="SSF64397">
    <property type="entry name" value="Hsp33 domain"/>
    <property type="match status" value="1"/>
</dbReference>
<evidence type="ECO:0000256" key="1">
    <source>
        <dbReference type="ARBA" id="ARBA00022490"/>
    </source>
</evidence>
<accession>A0A0H3G264</accession>
<dbReference type="Proteomes" id="UP000001494">
    <property type="component" value="Chromosome"/>
</dbReference>
<dbReference type="GO" id="GO:0051082">
    <property type="term" value="F:unfolded protein binding"/>
    <property type="evidence" value="ECO:0007669"/>
    <property type="project" value="InterPro"/>
</dbReference>
<dbReference type="Pfam" id="PF01430">
    <property type="entry name" value="HSP33"/>
    <property type="match status" value="1"/>
</dbReference>
<organism evidence="6 7">
    <name type="scientific">Zymomonas mobilis subsp. mobilis (strain ATCC 10988 / DSM 424 / LMG 404 / NCIMB 8938 / NRRL B-806 / ZM1)</name>
    <dbReference type="NCBI Taxonomy" id="555217"/>
    <lineage>
        <taxon>Bacteria</taxon>
        <taxon>Pseudomonadati</taxon>
        <taxon>Pseudomonadota</taxon>
        <taxon>Alphaproteobacteria</taxon>
        <taxon>Sphingomonadales</taxon>
        <taxon>Zymomonadaceae</taxon>
        <taxon>Zymomonas</taxon>
    </lineage>
</organism>
<dbReference type="RefSeq" id="WP_014500794.1">
    <property type="nucleotide sequence ID" value="NC_017262.1"/>
</dbReference>
<evidence type="ECO:0000313" key="6">
    <source>
        <dbReference type="EMBL" id="AEH62781.1"/>
    </source>
</evidence>
<evidence type="ECO:0000256" key="2">
    <source>
        <dbReference type="ARBA" id="ARBA00022833"/>
    </source>
</evidence>
<dbReference type="PANTHER" id="PTHR30111:SF1">
    <property type="entry name" value="33 KDA CHAPERONIN"/>
    <property type="match status" value="1"/>
</dbReference>